<dbReference type="Gene3D" id="3.40.50.2000">
    <property type="entry name" value="Glycogen Phosphorylase B"/>
    <property type="match status" value="1"/>
</dbReference>
<evidence type="ECO:0008006" key="3">
    <source>
        <dbReference type="Google" id="ProtNLM"/>
    </source>
</evidence>
<name>A0A1J5QSU8_9ZZZZ</name>
<accession>A0A1J5QSU8</accession>
<evidence type="ECO:0000313" key="2">
    <source>
        <dbReference type="EMBL" id="OIQ86544.1"/>
    </source>
</evidence>
<gene>
    <name evidence="2" type="ORF">GALL_316040</name>
</gene>
<comment type="caution">
    <text evidence="2">The sequence shown here is derived from an EMBL/GenBank/DDBJ whole genome shotgun (WGS) entry which is preliminary data.</text>
</comment>
<sequence>MQRTDHAASRPRARAFICDPVCAQPFGHNVVGLKYFSDAARPFFQEIIPLSSRALPQKIRDNYRFVGAFAFYYHRQIDIGHRKSQCIELRDAAGAIVDTELRSAEDDFRALFEQYRPTSADAIVFPSVDYYGALGAFAALEQMKPADAPALYIRFIGVMENASSNDLPGLLPMLRRIADLRRAGHTIKLCAETPRYADYLAREIGSPVDVVPYPPHGDVSSDASQSSREDEESSQEIAQRPSRPFTVSCPGSSRYDKGYLSLRDIFWKVRSLDPEIRIRFVTQGLPIHEAVHHSQYTNQLYALPGVRILPSSLSEQQINDGYRQSDLVILPYDPAIYQYRGSAVFMECLARGIPVIAQSGSAFCEQIAYYGAGVVVDGVDAMVTEIVRHSMRSPRSMRIQLTQAKHRYNIDAAHAFATWVKP</sequence>
<reference evidence="2" key="1">
    <citation type="submission" date="2016-10" db="EMBL/GenBank/DDBJ databases">
        <title>Sequence of Gallionella enrichment culture.</title>
        <authorList>
            <person name="Poehlein A."/>
            <person name="Muehling M."/>
            <person name="Daniel R."/>
        </authorList>
    </citation>
    <scope>NUCLEOTIDE SEQUENCE</scope>
</reference>
<evidence type="ECO:0000256" key="1">
    <source>
        <dbReference type="SAM" id="MobiDB-lite"/>
    </source>
</evidence>
<organism evidence="2">
    <name type="scientific">mine drainage metagenome</name>
    <dbReference type="NCBI Taxonomy" id="410659"/>
    <lineage>
        <taxon>unclassified sequences</taxon>
        <taxon>metagenomes</taxon>
        <taxon>ecological metagenomes</taxon>
    </lineage>
</organism>
<dbReference type="SUPFAM" id="SSF53756">
    <property type="entry name" value="UDP-Glycosyltransferase/glycogen phosphorylase"/>
    <property type="match status" value="1"/>
</dbReference>
<dbReference type="AlphaFoldDB" id="A0A1J5QSU8"/>
<proteinExistence type="predicted"/>
<dbReference type="EMBL" id="MLJW01000473">
    <property type="protein sequence ID" value="OIQ86544.1"/>
    <property type="molecule type" value="Genomic_DNA"/>
</dbReference>
<protein>
    <recommendedName>
        <fullName evidence="3">Glycosyl transferase family 1 domain-containing protein</fullName>
    </recommendedName>
</protein>
<feature type="region of interest" description="Disordered" evidence="1">
    <location>
        <begin position="211"/>
        <end position="249"/>
    </location>
</feature>